<feature type="transmembrane region" description="Helical" evidence="13">
    <location>
        <begin position="99"/>
        <end position="119"/>
    </location>
</feature>
<keyword evidence="15" id="KW-1185">Reference proteome</keyword>
<dbReference type="Pfam" id="PF07690">
    <property type="entry name" value="MFS_1"/>
    <property type="match status" value="1"/>
</dbReference>
<feature type="transmembrane region" description="Helical" evidence="13">
    <location>
        <begin position="525"/>
        <end position="547"/>
    </location>
</feature>
<evidence type="ECO:0000256" key="9">
    <source>
        <dbReference type="ARBA" id="ARBA00036530"/>
    </source>
</evidence>
<feature type="transmembrane region" description="Helical" evidence="13">
    <location>
        <begin position="369"/>
        <end position="388"/>
    </location>
</feature>
<comment type="catalytic activity">
    <reaction evidence="11">
        <text>L-leucine(in) = L-leucine(out)</text>
        <dbReference type="Rhea" id="RHEA:73011"/>
        <dbReference type="ChEBI" id="CHEBI:57427"/>
    </reaction>
</comment>
<comment type="similarity">
    <text evidence="2">Belongs to the SLC43A transporter (TC 2.A.1.44) family.</text>
</comment>
<feature type="transmembrane region" description="Helical" evidence="13">
    <location>
        <begin position="151"/>
        <end position="172"/>
    </location>
</feature>
<evidence type="ECO:0000256" key="6">
    <source>
        <dbReference type="ARBA" id="ARBA00023136"/>
    </source>
</evidence>
<dbReference type="GO" id="GO:0005886">
    <property type="term" value="C:plasma membrane"/>
    <property type="evidence" value="ECO:0007669"/>
    <property type="project" value="UniProtKB-SubCell"/>
</dbReference>
<accession>A0A2G8L8E5</accession>
<dbReference type="PANTHER" id="PTHR20766:SF3">
    <property type="entry name" value="LARGE NEUTRAL AMINO ACIDS TRANSPORTER SMALL SUBUNIT 4-LIKE ISOFORM X1"/>
    <property type="match status" value="1"/>
</dbReference>
<feature type="compositionally biased region" description="Polar residues" evidence="12">
    <location>
        <begin position="422"/>
        <end position="435"/>
    </location>
</feature>
<feature type="transmembrane region" description="Helical" evidence="13">
    <location>
        <begin position="559"/>
        <end position="580"/>
    </location>
</feature>
<evidence type="ECO:0000256" key="2">
    <source>
        <dbReference type="ARBA" id="ARBA00006595"/>
    </source>
</evidence>
<dbReference type="Gene3D" id="1.20.1250.20">
    <property type="entry name" value="MFS general substrate transporter like domains"/>
    <property type="match status" value="1"/>
</dbReference>
<protein>
    <submittedName>
        <fullName evidence="14">Putative large neutral amino acids transporter small subunit 4</fullName>
    </submittedName>
</protein>
<evidence type="ECO:0000256" key="4">
    <source>
        <dbReference type="ARBA" id="ARBA00022692"/>
    </source>
</evidence>
<dbReference type="InterPro" id="IPR011701">
    <property type="entry name" value="MFS"/>
</dbReference>
<feature type="transmembrane region" description="Helical" evidence="13">
    <location>
        <begin position="498"/>
        <end position="518"/>
    </location>
</feature>
<keyword evidence="3" id="KW-1003">Cell membrane</keyword>
<feature type="region of interest" description="Disordered" evidence="12">
    <location>
        <begin position="411"/>
        <end position="457"/>
    </location>
</feature>
<evidence type="ECO:0000256" key="10">
    <source>
        <dbReference type="ARBA" id="ARBA00036777"/>
    </source>
</evidence>
<dbReference type="InterPro" id="IPR036259">
    <property type="entry name" value="MFS_trans_sf"/>
</dbReference>
<comment type="caution">
    <text evidence="14">The sequence shown here is derived from an EMBL/GenBank/DDBJ whole genome shotgun (WGS) entry which is preliminary data.</text>
</comment>
<dbReference type="SUPFAM" id="SSF103473">
    <property type="entry name" value="MFS general substrate transporter"/>
    <property type="match status" value="2"/>
</dbReference>
<keyword evidence="5 13" id="KW-1133">Transmembrane helix</keyword>
<feature type="transmembrane region" description="Helical" evidence="13">
    <location>
        <begin position="126"/>
        <end position="145"/>
    </location>
</feature>
<name>A0A2G8L8E5_STIJA</name>
<evidence type="ECO:0000313" key="14">
    <source>
        <dbReference type="EMBL" id="PIK56538.1"/>
    </source>
</evidence>
<keyword evidence="4 13" id="KW-0812">Transmembrane</keyword>
<evidence type="ECO:0000256" key="8">
    <source>
        <dbReference type="ARBA" id="ARBA00036466"/>
    </source>
</evidence>
<dbReference type="STRING" id="307972.A0A2G8L8E5"/>
<dbReference type="GO" id="GO:0015175">
    <property type="term" value="F:neutral L-amino acid transmembrane transporter activity"/>
    <property type="evidence" value="ECO:0007669"/>
    <property type="project" value="TreeGrafter"/>
</dbReference>
<dbReference type="Proteomes" id="UP000230750">
    <property type="component" value="Unassembled WGS sequence"/>
</dbReference>
<evidence type="ECO:0000256" key="3">
    <source>
        <dbReference type="ARBA" id="ARBA00022475"/>
    </source>
</evidence>
<organism evidence="14 15">
    <name type="scientific">Stichopus japonicus</name>
    <name type="common">Sea cucumber</name>
    <dbReference type="NCBI Taxonomy" id="307972"/>
    <lineage>
        <taxon>Eukaryota</taxon>
        <taxon>Metazoa</taxon>
        <taxon>Echinodermata</taxon>
        <taxon>Eleutherozoa</taxon>
        <taxon>Echinozoa</taxon>
        <taxon>Holothuroidea</taxon>
        <taxon>Aspidochirotacea</taxon>
        <taxon>Aspidochirotida</taxon>
        <taxon>Stichopodidae</taxon>
        <taxon>Apostichopus</taxon>
    </lineage>
</organism>
<gene>
    <name evidence="14" type="ORF">BSL78_06555</name>
</gene>
<dbReference type="GO" id="GO:0015179">
    <property type="term" value="F:L-amino acid transmembrane transporter activity"/>
    <property type="evidence" value="ECO:0007669"/>
    <property type="project" value="TreeGrafter"/>
</dbReference>
<dbReference type="OrthoDB" id="330047at2759"/>
<evidence type="ECO:0000256" key="13">
    <source>
        <dbReference type="SAM" id="Phobius"/>
    </source>
</evidence>
<evidence type="ECO:0000256" key="11">
    <source>
        <dbReference type="ARBA" id="ARBA00036887"/>
    </source>
</evidence>
<comment type="subcellular location">
    <subcellularLocation>
        <location evidence="1">Cell membrane</location>
        <topology evidence="1">Multi-pass membrane protein</topology>
    </subcellularLocation>
</comment>
<feature type="transmembrane region" description="Helical" evidence="13">
    <location>
        <begin position="12"/>
        <end position="33"/>
    </location>
</feature>
<dbReference type="PANTHER" id="PTHR20766">
    <property type="entry name" value="LARGE NEUTRAL AMINO ACIDS TRANSPORTER SMALL SUBUNIT 4-LIKE ISOFORM X1"/>
    <property type="match status" value="1"/>
</dbReference>
<evidence type="ECO:0000256" key="7">
    <source>
        <dbReference type="ARBA" id="ARBA00023180"/>
    </source>
</evidence>
<evidence type="ECO:0000256" key="12">
    <source>
        <dbReference type="SAM" id="MobiDB-lite"/>
    </source>
</evidence>
<sequence>MAPSMAQAEKRRFWLLGTMVLENLFFSAALFGWSSLLPILVTEGLFSNLCDYDNSTIDFNEDEQAFTEGDLVTTIIESVDENGRPIYETCSAQAERLNLALTVGLFLLSGLTFPIGMLMDKVGSRMLRMVGALMFMGSCFLFGYTTVEQSWLLFPAVALNGVGGILHTFTAFQIANLFPGKRSTVISINIGAYASAGVSFLICKLLYDSGISRQTIFLVLGLLEIFVIINCFFNVPTEPIPDPEDSKYEMHWNIFRTQHKVTGKQFYQMVSHVGRKLSVTDEQAEVAKQTMMRKGSTIHSSQVHLEIQFKPKTKSPTLLSSIFTPIYLLSLFVLSIAQLRLNIFIGSLNQVLNNLTGNDEEQVDMYTNIFGYMQMMGIIACPIIGLVMDYKIKEIIQKTKQHRKNSIYRKTSSANGFRREGSSSSTNGLIPNGDSNKSRHSSTTSTDSTDADGSKPPMGLRIRKLRNSSYAFGINAVLIVLFGIFALIPFLTIQLVTFILYCVIRGFVNAAACGLYAIMYPANQVGSLIGLQSLTAAVTALLQYPIFVLIERVLGNDPFYVDLVLLGLSIFCFALPIFMFTRSRNMRRDQIREENEPDQQTLLSRPSQIIAPQLTSVPEDDVFAPNGGFNSV</sequence>
<dbReference type="EMBL" id="MRZV01000172">
    <property type="protein sequence ID" value="PIK56538.1"/>
    <property type="molecule type" value="Genomic_DNA"/>
</dbReference>
<proteinExistence type="inferred from homology"/>
<evidence type="ECO:0000256" key="5">
    <source>
        <dbReference type="ARBA" id="ARBA00022989"/>
    </source>
</evidence>
<feature type="transmembrane region" description="Helical" evidence="13">
    <location>
        <begin position="318"/>
        <end position="339"/>
    </location>
</feature>
<feature type="transmembrane region" description="Helical" evidence="13">
    <location>
        <begin position="184"/>
        <end position="207"/>
    </location>
</feature>
<keyword evidence="6 13" id="KW-0472">Membrane</keyword>
<reference evidence="14 15" key="1">
    <citation type="journal article" date="2017" name="PLoS Biol.">
        <title>The sea cucumber genome provides insights into morphological evolution and visceral regeneration.</title>
        <authorList>
            <person name="Zhang X."/>
            <person name="Sun L."/>
            <person name="Yuan J."/>
            <person name="Sun Y."/>
            <person name="Gao Y."/>
            <person name="Zhang L."/>
            <person name="Li S."/>
            <person name="Dai H."/>
            <person name="Hamel J.F."/>
            <person name="Liu C."/>
            <person name="Yu Y."/>
            <person name="Liu S."/>
            <person name="Lin W."/>
            <person name="Guo K."/>
            <person name="Jin S."/>
            <person name="Xu P."/>
            <person name="Storey K.B."/>
            <person name="Huan P."/>
            <person name="Zhang T."/>
            <person name="Zhou Y."/>
            <person name="Zhang J."/>
            <person name="Lin C."/>
            <person name="Li X."/>
            <person name="Xing L."/>
            <person name="Huo D."/>
            <person name="Sun M."/>
            <person name="Wang L."/>
            <person name="Mercier A."/>
            <person name="Li F."/>
            <person name="Yang H."/>
            <person name="Xiang J."/>
        </authorList>
    </citation>
    <scope>NUCLEOTIDE SEQUENCE [LARGE SCALE GENOMIC DNA]</scope>
    <source>
        <strain evidence="14">Shaxun</strain>
        <tissue evidence="14">Muscle</tissue>
    </source>
</reference>
<dbReference type="AlphaFoldDB" id="A0A2G8L8E5"/>
<comment type="catalytic activity">
    <reaction evidence="10">
        <text>L-isoleucine(in) = L-isoleucine(out)</text>
        <dbReference type="Rhea" id="RHEA:70943"/>
        <dbReference type="ChEBI" id="CHEBI:58045"/>
    </reaction>
</comment>
<evidence type="ECO:0000256" key="1">
    <source>
        <dbReference type="ARBA" id="ARBA00004651"/>
    </source>
</evidence>
<feature type="transmembrane region" description="Helical" evidence="13">
    <location>
        <begin position="470"/>
        <end position="492"/>
    </location>
</feature>
<keyword evidence="7" id="KW-0325">Glycoprotein</keyword>
<feature type="transmembrane region" description="Helical" evidence="13">
    <location>
        <begin position="213"/>
        <end position="233"/>
    </location>
</feature>
<evidence type="ECO:0000313" key="15">
    <source>
        <dbReference type="Proteomes" id="UP000230750"/>
    </source>
</evidence>
<comment type="catalytic activity">
    <reaction evidence="9">
        <text>L-methionine(in) = L-methionine(out)</text>
        <dbReference type="Rhea" id="RHEA:70939"/>
        <dbReference type="ChEBI" id="CHEBI:57844"/>
    </reaction>
</comment>
<comment type="catalytic activity">
    <reaction evidence="8">
        <text>L-phenylalanine(in) = L-phenylalanine(out)</text>
        <dbReference type="Rhea" id="RHEA:27950"/>
        <dbReference type="ChEBI" id="CHEBI:58095"/>
    </reaction>
</comment>